<dbReference type="SUPFAM" id="SSF58104">
    <property type="entry name" value="Methyl-accepting chemotaxis protein (MCP) signaling domain"/>
    <property type="match status" value="1"/>
</dbReference>
<dbReference type="AlphaFoldDB" id="A0A2U3KMM1"/>
<organism evidence="5 6">
    <name type="scientific">Candidatus Desulfosporosinus infrequens</name>
    <dbReference type="NCBI Taxonomy" id="2043169"/>
    <lineage>
        <taxon>Bacteria</taxon>
        <taxon>Bacillati</taxon>
        <taxon>Bacillota</taxon>
        <taxon>Clostridia</taxon>
        <taxon>Eubacteriales</taxon>
        <taxon>Desulfitobacteriaceae</taxon>
        <taxon>Desulfosporosinus</taxon>
    </lineage>
</organism>
<dbReference type="EMBL" id="OMOF01000152">
    <property type="protein sequence ID" value="SPF40810.1"/>
    <property type="molecule type" value="Genomic_DNA"/>
</dbReference>
<reference evidence="6" key="1">
    <citation type="submission" date="2018-02" db="EMBL/GenBank/DDBJ databases">
        <authorList>
            <person name="Hausmann B."/>
        </authorList>
    </citation>
    <scope>NUCLEOTIDE SEQUENCE [LARGE SCALE GENOMIC DNA]</scope>
    <source>
        <strain evidence="6">Peat soil MAG SbF1</strain>
    </source>
</reference>
<dbReference type="GO" id="GO:0004888">
    <property type="term" value="F:transmembrane signaling receptor activity"/>
    <property type="evidence" value="ECO:0007669"/>
    <property type="project" value="InterPro"/>
</dbReference>
<dbReference type="GO" id="GO:0006935">
    <property type="term" value="P:chemotaxis"/>
    <property type="evidence" value="ECO:0007669"/>
    <property type="project" value="InterPro"/>
</dbReference>
<name>A0A2U3KMM1_9FIRM</name>
<dbReference type="SMART" id="SM00283">
    <property type="entry name" value="MA"/>
    <property type="match status" value="1"/>
</dbReference>
<dbReference type="InterPro" id="IPR004090">
    <property type="entry name" value="Chemotax_Me-accpt_rcpt"/>
</dbReference>
<evidence type="ECO:0000256" key="3">
    <source>
        <dbReference type="PROSITE-ProRule" id="PRU00284"/>
    </source>
</evidence>
<dbReference type="InterPro" id="IPR025991">
    <property type="entry name" value="Chemoreceptor_zinc-bind_dom"/>
</dbReference>
<dbReference type="Pfam" id="PF00015">
    <property type="entry name" value="MCPsignal"/>
    <property type="match status" value="1"/>
</dbReference>
<evidence type="ECO:0000256" key="1">
    <source>
        <dbReference type="ARBA" id="ARBA00023224"/>
    </source>
</evidence>
<sequence length="479" mass="52727">MTLEGAVISITDVAKKVTYMFNRNKQFNHVTRPLELDFAIINDLLDVIETGDLSQRISLSDLGTSPQMQELAKRVNSLIDNYESALKDTAQGLTKVISATFEELKVLRGQNDGFAQQVEQVKQITVAVNSTAKSIESVALSTSEIANSAQDAKNSSDIGVANVRSMITEIESIETSFNELRAGNAQQKEYVLQIGQITDIIRQIASQTNLLALNAAIESARAGDAGRGFAVVAQEVRKLAEQTQTAVQDISDKVSNLTEHALKTTLQVESLSDSTDTVAAKASMVIESLDKLTTSITVTEHQVENIAPVTEEQSATFEELAATIDDVATLYTSTVEYSVESTEKLREIGLLVEGMRKNALHFKVNLTPSEVISLSITDHQLWIWRIDSMISSNEFIEPNVAGDFHGCRLGKWLDAEQLLSERSELKQILPSHTEFHSLAQSAVTAKNSGQNEEAKKYLELMYKLSDHMVVMLKELQKTC</sequence>
<comment type="similarity">
    <text evidence="2">Belongs to the methyl-accepting chemotaxis (MCP) protein family.</text>
</comment>
<dbReference type="PANTHER" id="PTHR32089:SF112">
    <property type="entry name" value="LYSOZYME-LIKE PROTEIN-RELATED"/>
    <property type="match status" value="1"/>
</dbReference>
<dbReference type="PROSITE" id="PS50111">
    <property type="entry name" value="CHEMOTAXIS_TRANSDUC_2"/>
    <property type="match status" value="1"/>
</dbReference>
<gene>
    <name evidence="5" type="ORF">SBF1_2350006</name>
</gene>
<protein>
    <submittedName>
        <fullName evidence="5">Methyl-accepting chemotaxis (MCP) signaling domain protein</fullName>
    </submittedName>
</protein>
<accession>A0A2U3KMM1</accession>
<dbReference type="Gene3D" id="1.10.287.950">
    <property type="entry name" value="Methyl-accepting chemotaxis protein"/>
    <property type="match status" value="1"/>
</dbReference>
<dbReference type="Proteomes" id="UP000238916">
    <property type="component" value="Unassembled WGS sequence"/>
</dbReference>
<evidence type="ECO:0000256" key="2">
    <source>
        <dbReference type="ARBA" id="ARBA00029447"/>
    </source>
</evidence>
<dbReference type="Pfam" id="PF13682">
    <property type="entry name" value="CZB"/>
    <property type="match status" value="1"/>
</dbReference>
<evidence type="ECO:0000313" key="5">
    <source>
        <dbReference type="EMBL" id="SPF40810.1"/>
    </source>
</evidence>
<evidence type="ECO:0000259" key="4">
    <source>
        <dbReference type="PROSITE" id="PS50111"/>
    </source>
</evidence>
<dbReference type="PRINTS" id="PR00260">
    <property type="entry name" value="CHEMTRNSDUCR"/>
</dbReference>
<dbReference type="GO" id="GO:0016020">
    <property type="term" value="C:membrane"/>
    <property type="evidence" value="ECO:0007669"/>
    <property type="project" value="InterPro"/>
</dbReference>
<evidence type="ECO:0000313" key="6">
    <source>
        <dbReference type="Proteomes" id="UP000238916"/>
    </source>
</evidence>
<dbReference type="Gene3D" id="1.20.120.30">
    <property type="entry name" value="Aspartate receptor, ligand-binding domain"/>
    <property type="match status" value="1"/>
</dbReference>
<feature type="domain" description="Methyl-accepting transducer" evidence="4">
    <location>
        <begin position="92"/>
        <end position="328"/>
    </location>
</feature>
<keyword evidence="1 3" id="KW-0807">Transducer</keyword>
<dbReference type="GO" id="GO:0007165">
    <property type="term" value="P:signal transduction"/>
    <property type="evidence" value="ECO:0007669"/>
    <property type="project" value="UniProtKB-KW"/>
</dbReference>
<dbReference type="PANTHER" id="PTHR32089">
    <property type="entry name" value="METHYL-ACCEPTING CHEMOTAXIS PROTEIN MCPB"/>
    <property type="match status" value="1"/>
</dbReference>
<proteinExistence type="inferred from homology"/>
<dbReference type="InterPro" id="IPR004089">
    <property type="entry name" value="MCPsignal_dom"/>
</dbReference>